<reference evidence="2 3" key="2">
    <citation type="submission" date="2016-08" db="EMBL/GenBank/DDBJ databases">
        <title>Pervasive Adenine N6-methylation of Active Genes in Fungi.</title>
        <authorList>
            <consortium name="DOE Joint Genome Institute"/>
            <person name="Mondo S.J."/>
            <person name="Dannebaum R.O."/>
            <person name="Kuo R.C."/>
            <person name="Labutti K."/>
            <person name="Haridas S."/>
            <person name="Kuo A."/>
            <person name="Salamov A."/>
            <person name="Ahrendt S.R."/>
            <person name="Lipzen A."/>
            <person name="Sullivan W."/>
            <person name="Andreopoulos W.B."/>
            <person name="Clum A."/>
            <person name="Lindquist E."/>
            <person name="Daum C."/>
            <person name="Ramamoorthy G.K."/>
            <person name="Gryganskyi A."/>
            <person name="Culley D."/>
            <person name="Magnuson J.K."/>
            <person name="James T.Y."/>
            <person name="O'Malley M.A."/>
            <person name="Stajich J.E."/>
            <person name="Spatafora J.W."/>
            <person name="Visel A."/>
            <person name="Grigoriev I.V."/>
        </authorList>
    </citation>
    <scope>NUCLEOTIDE SEQUENCE [LARGE SCALE GENOMIC DNA]</scope>
    <source>
        <strain evidence="2 3">S4</strain>
    </source>
</reference>
<dbReference type="OrthoDB" id="10469596at2759"/>
<accession>A0A1Y1XD11</accession>
<proteinExistence type="predicted"/>
<feature type="compositionally biased region" description="Basic and acidic residues" evidence="1">
    <location>
        <begin position="246"/>
        <end position="256"/>
    </location>
</feature>
<comment type="caution">
    <text evidence="2">The sequence shown here is derived from an EMBL/GenBank/DDBJ whole genome shotgun (WGS) entry which is preliminary data.</text>
</comment>
<gene>
    <name evidence="2" type="ORF">BCR32DRAFT_243474</name>
</gene>
<dbReference type="Proteomes" id="UP000193944">
    <property type="component" value="Unassembled WGS sequence"/>
</dbReference>
<keyword evidence="3" id="KW-1185">Reference proteome</keyword>
<organism evidence="2 3">
    <name type="scientific">Anaeromyces robustus</name>
    <dbReference type="NCBI Taxonomy" id="1754192"/>
    <lineage>
        <taxon>Eukaryota</taxon>
        <taxon>Fungi</taxon>
        <taxon>Fungi incertae sedis</taxon>
        <taxon>Chytridiomycota</taxon>
        <taxon>Chytridiomycota incertae sedis</taxon>
        <taxon>Neocallimastigomycetes</taxon>
        <taxon>Neocallimastigales</taxon>
        <taxon>Neocallimastigaceae</taxon>
        <taxon>Anaeromyces</taxon>
    </lineage>
</organism>
<feature type="region of interest" description="Disordered" evidence="1">
    <location>
        <begin position="230"/>
        <end position="256"/>
    </location>
</feature>
<reference evidence="2 3" key="1">
    <citation type="submission" date="2016-08" db="EMBL/GenBank/DDBJ databases">
        <title>A Parts List for Fungal Cellulosomes Revealed by Comparative Genomics.</title>
        <authorList>
            <consortium name="DOE Joint Genome Institute"/>
            <person name="Haitjema C.H."/>
            <person name="Gilmore S.P."/>
            <person name="Henske J.K."/>
            <person name="Solomon K.V."/>
            <person name="De Groot R."/>
            <person name="Kuo A."/>
            <person name="Mondo S.J."/>
            <person name="Salamov A.A."/>
            <person name="Labutti K."/>
            <person name="Zhao Z."/>
            <person name="Chiniquy J."/>
            <person name="Barry K."/>
            <person name="Brewer H.M."/>
            <person name="Purvine S.O."/>
            <person name="Wright A.T."/>
            <person name="Boxma B."/>
            <person name="Van Alen T."/>
            <person name="Hackstein J.H."/>
            <person name="Baker S.E."/>
            <person name="Grigoriev I.V."/>
            <person name="O'Malley M.A."/>
        </authorList>
    </citation>
    <scope>NUCLEOTIDE SEQUENCE [LARGE SCALE GENOMIC DNA]</scope>
    <source>
        <strain evidence="2 3">S4</strain>
    </source>
</reference>
<name>A0A1Y1XD11_9FUNG</name>
<dbReference type="AlphaFoldDB" id="A0A1Y1XD11"/>
<sequence length="275" mass="32342">MNRYSFMNFGDPIDLNIRNLVLYTNKDTVISNKNIKYQSEILLSMFSIFDENQDIYWTDNSKDIDNILFQPSRILAYNVNPDGYISFSSPKEYISPVLIEMDVLATTTHWVFELLDASGNVINTYILDDNTLSMNNWTSIKDVFEITTTKTDMMKSIKIYHNSSTSESIFIRNIAFQPYNPPLESYSTGEESCCPVKYCMCEIEYETIYVDDDVDIEKLEKEEQERIDMENKFYESISNEDENEENKEKRDAEDKQKRSLFNRIESFLNNIIITY</sequence>
<dbReference type="EMBL" id="MCFG01000075">
    <property type="protein sequence ID" value="ORX83326.1"/>
    <property type="molecule type" value="Genomic_DNA"/>
</dbReference>
<protein>
    <submittedName>
        <fullName evidence="2">Uncharacterized protein</fullName>
    </submittedName>
</protein>
<evidence type="ECO:0000313" key="3">
    <source>
        <dbReference type="Proteomes" id="UP000193944"/>
    </source>
</evidence>
<evidence type="ECO:0000256" key="1">
    <source>
        <dbReference type="SAM" id="MobiDB-lite"/>
    </source>
</evidence>
<evidence type="ECO:0000313" key="2">
    <source>
        <dbReference type="EMBL" id="ORX83326.1"/>
    </source>
</evidence>